<dbReference type="InterPro" id="IPR052337">
    <property type="entry name" value="SAT4-like"/>
</dbReference>
<keyword evidence="2 6" id="KW-0812">Transmembrane</keyword>
<keyword evidence="9" id="KW-1185">Reference proteome</keyword>
<organism evidence="8 9">
    <name type="scientific">Didymella glomerata</name>
    <dbReference type="NCBI Taxonomy" id="749621"/>
    <lineage>
        <taxon>Eukaryota</taxon>
        <taxon>Fungi</taxon>
        <taxon>Dikarya</taxon>
        <taxon>Ascomycota</taxon>
        <taxon>Pezizomycotina</taxon>
        <taxon>Dothideomycetes</taxon>
        <taxon>Pleosporomycetidae</taxon>
        <taxon>Pleosporales</taxon>
        <taxon>Pleosporineae</taxon>
        <taxon>Didymellaceae</taxon>
        <taxon>Didymella</taxon>
    </lineage>
</organism>
<keyword evidence="4 6" id="KW-0472">Membrane</keyword>
<sequence>MSASSGDMAEPPYGHIRHTTNPPDIHKGLAAVGVSTTILALVAVVLRIFTRSHVTKNGIHLDDNQLTKYMALSILNIIIDVFTLVLPIPLIARLPMPRRQKISVCAIFATASL</sequence>
<dbReference type="Pfam" id="PF20684">
    <property type="entry name" value="Fung_rhodopsin"/>
    <property type="match status" value="1"/>
</dbReference>
<comment type="caution">
    <text evidence="8">The sequence shown here is derived from an EMBL/GenBank/DDBJ whole genome shotgun (WGS) entry which is preliminary data.</text>
</comment>
<reference evidence="8" key="1">
    <citation type="submission" date="2022-10" db="EMBL/GenBank/DDBJ databases">
        <title>Tapping the CABI collections for fungal endophytes: first genome assemblies for Collariella, Neodidymelliopsis, Ascochyta clinopodiicola, Didymella pomorum, Didymosphaeria variabile, Neocosmospora piperis and Neocucurbitaria cava.</title>
        <authorList>
            <person name="Hill R."/>
        </authorList>
    </citation>
    <scope>NUCLEOTIDE SEQUENCE</scope>
    <source>
        <strain evidence="8">IMI 360193</strain>
    </source>
</reference>
<dbReference type="InterPro" id="IPR049326">
    <property type="entry name" value="Rhodopsin_dom_fungi"/>
</dbReference>
<dbReference type="AlphaFoldDB" id="A0A9W9C4J0"/>
<dbReference type="Proteomes" id="UP001140562">
    <property type="component" value="Unassembled WGS sequence"/>
</dbReference>
<evidence type="ECO:0000256" key="3">
    <source>
        <dbReference type="ARBA" id="ARBA00022989"/>
    </source>
</evidence>
<dbReference type="PANTHER" id="PTHR33048:SF47">
    <property type="entry name" value="INTEGRAL MEMBRANE PROTEIN-RELATED"/>
    <property type="match status" value="1"/>
</dbReference>
<evidence type="ECO:0000256" key="1">
    <source>
        <dbReference type="ARBA" id="ARBA00004141"/>
    </source>
</evidence>
<feature type="transmembrane region" description="Helical" evidence="6">
    <location>
        <begin position="69"/>
        <end position="92"/>
    </location>
</feature>
<protein>
    <recommendedName>
        <fullName evidence="7">Rhodopsin domain-containing protein</fullName>
    </recommendedName>
</protein>
<evidence type="ECO:0000256" key="4">
    <source>
        <dbReference type="ARBA" id="ARBA00023136"/>
    </source>
</evidence>
<accession>A0A9W9C4J0</accession>
<keyword evidence="3 6" id="KW-1133">Transmembrane helix</keyword>
<evidence type="ECO:0000256" key="6">
    <source>
        <dbReference type="SAM" id="Phobius"/>
    </source>
</evidence>
<comment type="subcellular location">
    <subcellularLocation>
        <location evidence="1">Membrane</location>
        <topology evidence="1">Multi-pass membrane protein</topology>
    </subcellularLocation>
</comment>
<evidence type="ECO:0000313" key="8">
    <source>
        <dbReference type="EMBL" id="KAJ4343784.1"/>
    </source>
</evidence>
<dbReference type="EMBL" id="JAPEUV010000001">
    <property type="protein sequence ID" value="KAJ4343784.1"/>
    <property type="molecule type" value="Genomic_DNA"/>
</dbReference>
<evidence type="ECO:0000256" key="5">
    <source>
        <dbReference type="ARBA" id="ARBA00038359"/>
    </source>
</evidence>
<dbReference type="OrthoDB" id="444631at2759"/>
<proteinExistence type="inferred from homology"/>
<evidence type="ECO:0000313" key="9">
    <source>
        <dbReference type="Proteomes" id="UP001140562"/>
    </source>
</evidence>
<dbReference type="GO" id="GO:0016020">
    <property type="term" value="C:membrane"/>
    <property type="evidence" value="ECO:0007669"/>
    <property type="project" value="UniProtKB-SubCell"/>
</dbReference>
<gene>
    <name evidence="8" type="ORF">N0V87_000065</name>
</gene>
<feature type="transmembrane region" description="Helical" evidence="6">
    <location>
        <begin position="28"/>
        <end position="49"/>
    </location>
</feature>
<evidence type="ECO:0000259" key="7">
    <source>
        <dbReference type="Pfam" id="PF20684"/>
    </source>
</evidence>
<name>A0A9W9C4J0_9PLEO</name>
<evidence type="ECO:0000256" key="2">
    <source>
        <dbReference type="ARBA" id="ARBA00022692"/>
    </source>
</evidence>
<feature type="domain" description="Rhodopsin" evidence="7">
    <location>
        <begin position="67"/>
        <end position="110"/>
    </location>
</feature>
<comment type="similarity">
    <text evidence="5">Belongs to the SAT4 family.</text>
</comment>
<dbReference type="PANTHER" id="PTHR33048">
    <property type="entry name" value="PTH11-LIKE INTEGRAL MEMBRANE PROTEIN (AFU_ORTHOLOGUE AFUA_5G11245)"/>
    <property type="match status" value="1"/>
</dbReference>